<dbReference type="InterPro" id="IPR011608">
    <property type="entry name" value="PRD"/>
</dbReference>
<keyword evidence="3" id="KW-0804">Transcription</keyword>
<protein>
    <submittedName>
        <fullName evidence="6">PTS sugar transporter subunit IIA</fullName>
    </submittedName>
</protein>
<evidence type="ECO:0000313" key="6">
    <source>
        <dbReference type="EMBL" id="HIX67609.1"/>
    </source>
</evidence>
<dbReference type="AlphaFoldDB" id="A0A9D1WUV8"/>
<dbReference type="InterPro" id="IPR036634">
    <property type="entry name" value="PRD_sf"/>
</dbReference>
<feature type="domain" description="PRD" evidence="5">
    <location>
        <begin position="297"/>
        <end position="404"/>
    </location>
</feature>
<dbReference type="Pfam" id="PF00874">
    <property type="entry name" value="PRD"/>
    <property type="match status" value="1"/>
</dbReference>
<dbReference type="EMBL" id="DXEM01000016">
    <property type="protein sequence ID" value="HIX67609.1"/>
    <property type="molecule type" value="Genomic_DNA"/>
</dbReference>
<dbReference type="Gene3D" id="1.10.1790.10">
    <property type="entry name" value="PRD domain"/>
    <property type="match status" value="1"/>
</dbReference>
<dbReference type="Gene3D" id="3.40.930.10">
    <property type="entry name" value="Mannitol-specific EII, Chain A"/>
    <property type="match status" value="1"/>
</dbReference>
<dbReference type="InterPro" id="IPR016152">
    <property type="entry name" value="PTrfase/Anion_transptr"/>
</dbReference>
<dbReference type="InterPro" id="IPR002178">
    <property type="entry name" value="PTS_EIIA_type-2_dom"/>
</dbReference>
<keyword evidence="6" id="KW-0813">Transport</keyword>
<dbReference type="PANTHER" id="PTHR30185">
    <property type="entry name" value="CRYPTIC BETA-GLUCOSIDE BGL OPERON ANTITERMINATOR"/>
    <property type="match status" value="1"/>
</dbReference>
<dbReference type="SUPFAM" id="SSF55804">
    <property type="entry name" value="Phoshotransferase/anion transport protein"/>
    <property type="match status" value="1"/>
</dbReference>
<proteinExistence type="predicted"/>
<feature type="domain" description="PTS EIIA type-2" evidence="4">
    <location>
        <begin position="522"/>
        <end position="665"/>
    </location>
</feature>
<dbReference type="PROSITE" id="PS51094">
    <property type="entry name" value="PTS_EIIA_TYPE_2"/>
    <property type="match status" value="1"/>
</dbReference>
<name>A0A9D1WUV8_9FIRM</name>
<organism evidence="6 7">
    <name type="scientific">Candidatus Anaerostipes excrementavium</name>
    <dbReference type="NCBI Taxonomy" id="2838463"/>
    <lineage>
        <taxon>Bacteria</taxon>
        <taxon>Bacillati</taxon>
        <taxon>Bacillota</taxon>
        <taxon>Clostridia</taxon>
        <taxon>Lachnospirales</taxon>
        <taxon>Lachnospiraceae</taxon>
        <taxon>Anaerostipes</taxon>
    </lineage>
</organism>
<evidence type="ECO:0000259" key="5">
    <source>
        <dbReference type="PROSITE" id="PS51372"/>
    </source>
</evidence>
<comment type="caution">
    <text evidence="6">The sequence shown here is derived from an EMBL/GenBank/DDBJ whole genome shotgun (WGS) entry which is preliminary data.</text>
</comment>
<gene>
    <name evidence="6" type="ORF">H9735_05705</name>
</gene>
<sequence length="669" mass="77024">MNRKQHQLMNLFTLTEKKKYSCEELSDLLQLGKRSITNYINEINSFLSGNDFEEIRLLPDNTYQLDVPLQELAKIRKKYFSQPLYEYHFSLDERITIIKLLLCKQNTVTTSDIMRSLDISKKTCLSDMKHVANDLAQQDIPFLSAAKGYSIDVNEVFRRDYLINSFHTFLNVLGDNSPFSEISGIDLWISQYFHLELLKDRIFPILLNWQRENQINIEGYQFYQLLWILVVAADRIRQGYPISAYPCASDYSTIQISENLCSHLEKVLDLSFPAAEVYFLASYIDGLSLTSLPQMPLGTIPSNTVIHTFLVNVSRDLKLKLANDTKLYTQLSAHIKSFFSILERNTTFDRNFYKELEEEYPLICRSVKNNLYILEHSFHRTYKENEAAFLVMHIAAAVSKILAERQDFKVLVVCDSGTAMASYLMNKLKYFCKIDDIVTVSSFELHNYLRRINPAPNLIISLYPIDGISIPMVIVSPGLPSSDLSRIQEKMYASKKDENNLLKKRYGYTSHQTSYKIEASNSILDPGQIALDFEADTWQDALQLGGNLLMEEGIVTQNYIDSIIRNVEINGPYFVFWPGIALAHANTSSKSIPFQASLIRLKHPVFFHNDLNDPVRYIFTFIASDTPENDDKIVSIIHLASSPTLFQHLDHSKTPQEAFEIIRRTERDI</sequence>
<dbReference type="GO" id="GO:0006355">
    <property type="term" value="P:regulation of DNA-templated transcription"/>
    <property type="evidence" value="ECO:0007669"/>
    <property type="project" value="InterPro"/>
</dbReference>
<dbReference type="InterPro" id="IPR050661">
    <property type="entry name" value="BglG_antiterminators"/>
</dbReference>
<evidence type="ECO:0000256" key="1">
    <source>
        <dbReference type="ARBA" id="ARBA00022737"/>
    </source>
</evidence>
<evidence type="ECO:0000256" key="3">
    <source>
        <dbReference type="ARBA" id="ARBA00023163"/>
    </source>
</evidence>
<evidence type="ECO:0000313" key="7">
    <source>
        <dbReference type="Proteomes" id="UP000886721"/>
    </source>
</evidence>
<dbReference type="Pfam" id="PF00359">
    <property type="entry name" value="PTS_EIIA_2"/>
    <property type="match status" value="1"/>
</dbReference>
<keyword evidence="1" id="KW-0677">Repeat</keyword>
<keyword evidence="2" id="KW-0805">Transcription regulation</keyword>
<dbReference type="CDD" id="cd05568">
    <property type="entry name" value="PTS_IIB_bgl_like"/>
    <property type="match status" value="1"/>
</dbReference>
<keyword evidence="6" id="KW-0762">Sugar transport</keyword>
<reference evidence="6" key="2">
    <citation type="submission" date="2021-04" db="EMBL/GenBank/DDBJ databases">
        <authorList>
            <person name="Gilroy R."/>
        </authorList>
    </citation>
    <scope>NUCLEOTIDE SEQUENCE</scope>
    <source>
        <strain evidence="6">CHK191-13928</strain>
    </source>
</reference>
<accession>A0A9D1WUV8</accession>
<evidence type="ECO:0000256" key="2">
    <source>
        <dbReference type="ARBA" id="ARBA00023015"/>
    </source>
</evidence>
<evidence type="ECO:0000259" key="4">
    <source>
        <dbReference type="PROSITE" id="PS51094"/>
    </source>
</evidence>
<dbReference type="PANTHER" id="PTHR30185:SF18">
    <property type="entry name" value="TRANSCRIPTIONAL REGULATOR MTLR"/>
    <property type="match status" value="1"/>
</dbReference>
<reference evidence="6" key="1">
    <citation type="journal article" date="2021" name="PeerJ">
        <title>Extensive microbial diversity within the chicken gut microbiome revealed by metagenomics and culture.</title>
        <authorList>
            <person name="Gilroy R."/>
            <person name="Ravi A."/>
            <person name="Getino M."/>
            <person name="Pursley I."/>
            <person name="Horton D.L."/>
            <person name="Alikhan N.F."/>
            <person name="Baker D."/>
            <person name="Gharbi K."/>
            <person name="Hall N."/>
            <person name="Watson M."/>
            <person name="Adriaenssens E.M."/>
            <person name="Foster-Nyarko E."/>
            <person name="Jarju S."/>
            <person name="Secka A."/>
            <person name="Antonio M."/>
            <person name="Oren A."/>
            <person name="Chaudhuri R.R."/>
            <person name="La Ragione R."/>
            <person name="Hildebrand F."/>
            <person name="Pallen M.J."/>
        </authorList>
    </citation>
    <scope>NUCLEOTIDE SEQUENCE</scope>
    <source>
        <strain evidence="6">CHK191-13928</strain>
    </source>
</reference>
<dbReference type="Proteomes" id="UP000886721">
    <property type="component" value="Unassembled WGS sequence"/>
</dbReference>
<dbReference type="Gene3D" id="3.40.50.2300">
    <property type="match status" value="1"/>
</dbReference>
<dbReference type="SUPFAM" id="SSF63520">
    <property type="entry name" value="PTS-regulatory domain, PRD"/>
    <property type="match status" value="2"/>
</dbReference>
<dbReference type="PROSITE" id="PS51372">
    <property type="entry name" value="PRD_2"/>
    <property type="match status" value="1"/>
</dbReference>